<feature type="region of interest" description="Disordered" evidence="1">
    <location>
        <begin position="142"/>
        <end position="161"/>
    </location>
</feature>
<comment type="caution">
    <text evidence="3">The sequence shown here is derived from an EMBL/GenBank/DDBJ whole genome shotgun (WGS) entry which is preliminary data.</text>
</comment>
<dbReference type="Gene3D" id="3.90.1300.10">
    <property type="entry name" value="Amidase signature (AS) domain"/>
    <property type="match status" value="1"/>
</dbReference>
<sequence>MTPAEIPFLPASELAAAIRAREVSAIEAVDAYLARIDAVGDKLNAYITVMTDEARADAERLDADASAGNFRGPLHGVPVGVKDQVYAAGTRTTDGSKIRADFVPDTDATVVAKLKAAGAVIIGKTNMSEFAMGDPISSWFGPARNPWDTNRNPGTSSTGSGSATAGFLCATSLGEDTGGSIRGPAANCGLVGIRPTWGRVSRAGVDGASWSTDTIGPISRTVTDCALTLGVIAGHDPKDRYSRTEPAPDYLDGLDGGVRGMRIGVVQELMGGHGLSLNEQSRDAVAAAAEVFRELGAEVVPVSLPMAAVTGPIVRTITSTERVSLNPEWLRERFEDYHPNTRVAFAVGNLIPGQVYYKALKLRALVRRQVIEAFRNVDLLIQPTSTGPAGLLADEPAVIDNKEMAAAALREGSFRGLYSLSGCPALSIPCGFTSDGAGALPLALQIGGPHLGEAKIFQAAYAYEQATPWHERRPPEL</sequence>
<dbReference type="Pfam" id="PF01425">
    <property type="entry name" value="Amidase"/>
    <property type="match status" value="1"/>
</dbReference>
<dbReference type="AlphaFoldDB" id="A0AA35R630"/>
<accession>A0AA35R630</accession>
<evidence type="ECO:0000313" key="4">
    <source>
        <dbReference type="Proteomes" id="UP001174909"/>
    </source>
</evidence>
<protein>
    <submittedName>
        <fullName evidence="3">Glutamyl-tRNA(Gln) amidotransferase subunit A</fullName>
    </submittedName>
</protein>
<proteinExistence type="predicted"/>
<evidence type="ECO:0000256" key="1">
    <source>
        <dbReference type="SAM" id="MobiDB-lite"/>
    </source>
</evidence>
<dbReference type="InterPro" id="IPR023631">
    <property type="entry name" value="Amidase_dom"/>
</dbReference>
<dbReference type="PANTHER" id="PTHR11895">
    <property type="entry name" value="TRANSAMIDASE"/>
    <property type="match status" value="1"/>
</dbReference>
<reference evidence="3" key="1">
    <citation type="submission" date="2023-03" db="EMBL/GenBank/DDBJ databases">
        <authorList>
            <person name="Steffen K."/>
            <person name="Cardenas P."/>
        </authorList>
    </citation>
    <scope>NUCLEOTIDE SEQUENCE</scope>
</reference>
<evidence type="ECO:0000259" key="2">
    <source>
        <dbReference type="Pfam" id="PF01425"/>
    </source>
</evidence>
<dbReference type="PANTHER" id="PTHR11895:SF7">
    <property type="entry name" value="GLUTAMYL-TRNA(GLN) AMIDOTRANSFERASE SUBUNIT A, MITOCHONDRIAL"/>
    <property type="match status" value="1"/>
</dbReference>
<organism evidence="3 4">
    <name type="scientific">Geodia barretti</name>
    <name type="common">Barrett's horny sponge</name>
    <dbReference type="NCBI Taxonomy" id="519541"/>
    <lineage>
        <taxon>Eukaryota</taxon>
        <taxon>Metazoa</taxon>
        <taxon>Porifera</taxon>
        <taxon>Demospongiae</taxon>
        <taxon>Heteroscleromorpha</taxon>
        <taxon>Tetractinellida</taxon>
        <taxon>Astrophorina</taxon>
        <taxon>Geodiidae</taxon>
        <taxon>Geodia</taxon>
    </lineage>
</organism>
<keyword evidence="4" id="KW-1185">Reference proteome</keyword>
<dbReference type="InterPro" id="IPR000120">
    <property type="entry name" value="Amidase"/>
</dbReference>
<dbReference type="InterPro" id="IPR036928">
    <property type="entry name" value="AS_sf"/>
</dbReference>
<dbReference type="SUPFAM" id="SSF75304">
    <property type="entry name" value="Amidase signature (AS) enzymes"/>
    <property type="match status" value="1"/>
</dbReference>
<feature type="domain" description="Amidase" evidence="2">
    <location>
        <begin position="27"/>
        <end position="456"/>
    </location>
</feature>
<name>A0AA35R630_GEOBA</name>
<gene>
    <name evidence="3" type="ORF">GBAR_LOCUS4263</name>
</gene>
<dbReference type="EMBL" id="CASHTH010000611">
    <property type="protein sequence ID" value="CAI8005475.1"/>
    <property type="molecule type" value="Genomic_DNA"/>
</dbReference>
<dbReference type="Proteomes" id="UP001174909">
    <property type="component" value="Unassembled WGS sequence"/>
</dbReference>
<evidence type="ECO:0000313" key="3">
    <source>
        <dbReference type="EMBL" id="CAI8005475.1"/>
    </source>
</evidence>
<dbReference type="GO" id="GO:0003824">
    <property type="term" value="F:catalytic activity"/>
    <property type="evidence" value="ECO:0007669"/>
    <property type="project" value="InterPro"/>
</dbReference>